<dbReference type="EMBL" id="HACG01046773">
    <property type="protein sequence ID" value="CEK93638.1"/>
    <property type="molecule type" value="Transcribed_RNA"/>
</dbReference>
<name>A0A0B7BL07_9EUPU</name>
<protein>
    <submittedName>
        <fullName evidence="1">Uncharacterized protein</fullName>
    </submittedName>
</protein>
<organism evidence="1">
    <name type="scientific">Arion vulgaris</name>
    <dbReference type="NCBI Taxonomy" id="1028688"/>
    <lineage>
        <taxon>Eukaryota</taxon>
        <taxon>Metazoa</taxon>
        <taxon>Spiralia</taxon>
        <taxon>Lophotrochozoa</taxon>
        <taxon>Mollusca</taxon>
        <taxon>Gastropoda</taxon>
        <taxon>Heterobranchia</taxon>
        <taxon>Euthyneura</taxon>
        <taxon>Panpulmonata</taxon>
        <taxon>Eupulmonata</taxon>
        <taxon>Stylommatophora</taxon>
        <taxon>Helicina</taxon>
        <taxon>Arionoidea</taxon>
        <taxon>Arionidae</taxon>
        <taxon>Arion</taxon>
    </lineage>
</organism>
<accession>A0A0B7BL07</accession>
<proteinExistence type="predicted"/>
<gene>
    <name evidence="1" type="primary">ORF196397</name>
</gene>
<dbReference type="AlphaFoldDB" id="A0A0B7BL07"/>
<sequence length="50" mass="5532">LLHNLGQPRAKLQSDLVTICSGHSGAQGQLGQIFFIYTRYVVGLQETLIF</sequence>
<feature type="non-terminal residue" evidence="1">
    <location>
        <position position="1"/>
    </location>
</feature>
<reference evidence="1" key="1">
    <citation type="submission" date="2014-12" db="EMBL/GenBank/DDBJ databases">
        <title>Insight into the proteome of Arion vulgaris.</title>
        <authorList>
            <person name="Aradska J."/>
            <person name="Bulat T."/>
            <person name="Smidak R."/>
            <person name="Sarate P."/>
            <person name="Gangsoo J."/>
            <person name="Sialana F."/>
            <person name="Bilban M."/>
            <person name="Lubec G."/>
        </authorList>
    </citation>
    <scope>NUCLEOTIDE SEQUENCE</scope>
    <source>
        <tissue evidence="1">Skin</tissue>
    </source>
</reference>
<evidence type="ECO:0000313" key="1">
    <source>
        <dbReference type="EMBL" id="CEK93638.1"/>
    </source>
</evidence>